<dbReference type="Pfam" id="PF01052">
    <property type="entry name" value="FliMN_C"/>
    <property type="match status" value="1"/>
</dbReference>
<proteinExistence type="predicted"/>
<reference evidence="3" key="1">
    <citation type="journal article" date="2019" name="Int. J. Syst. Evol. Microbiol.">
        <title>The Global Catalogue of Microorganisms (GCM) 10K type strain sequencing project: providing services to taxonomists for standard genome sequencing and annotation.</title>
        <authorList>
            <consortium name="The Broad Institute Genomics Platform"/>
            <consortium name="The Broad Institute Genome Sequencing Center for Infectious Disease"/>
            <person name="Wu L."/>
            <person name="Ma J."/>
        </authorList>
    </citation>
    <scope>NUCLEOTIDE SEQUENCE [LARGE SCALE GENOMIC DNA]</scope>
    <source>
        <strain evidence="3">JCM 17329</strain>
    </source>
</reference>
<dbReference type="InterPro" id="IPR036429">
    <property type="entry name" value="SpoA-like_sf"/>
</dbReference>
<dbReference type="InterPro" id="IPR001543">
    <property type="entry name" value="FliN-like_C"/>
</dbReference>
<sequence length="278" mass="30806">MHPVAPEAQFPRYDFFRKHDPQLEQRRQLAVGLEACRRGWASRLGAMLYRTELSLSCRLQQGQPELGSLLCFGMEHEQQGQMRPSAWLLIEQSTLYQLAEMSFGGTPVQGREDKARPISETERRLGSSLLTLFATNLVAQFLLNAGPGRVGMAASVPDLSAVTLVSIDIDCAGQRLSWQLALPVLLNPEPVKQEQAALGVQLSGVLNERLPQLTNRLRVSLAEFELPLGQLPLLQEGDILPIHLLQETRARVGEQPVLKGRVAEQQGMLVFASHGFID</sequence>
<comment type="caution">
    <text evidence="2">The sequence shown here is derived from an EMBL/GenBank/DDBJ whole genome shotgun (WGS) entry which is preliminary data.</text>
</comment>
<feature type="domain" description="Flagellar motor switch protein FliN-like C-terminal" evidence="1">
    <location>
        <begin position="214"/>
        <end position="267"/>
    </location>
</feature>
<keyword evidence="3" id="KW-1185">Reference proteome</keyword>
<dbReference type="SUPFAM" id="SSF101801">
    <property type="entry name" value="Surface presentation of antigens (SPOA)"/>
    <property type="match status" value="1"/>
</dbReference>
<dbReference type="EMBL" id="BAABDS010000009">
    <property type="protein sequence ID" value="GAA3702961.1"/>
    <property type="molecule type" value="Genomic_DNA"/>
</dbReference>
<organism evidence="2 3">
    <name type="scientific">Oceanisphaera sediminis</name>
    <dbReference type="NCBI Taxonomy" id="981381"/>
    <lineage>
        <taxon>Bacteria</taxon>
        <taxon>Pseudomonadati</taxon>
        <taxon>Pseudomonadota</taxon>
        <taxon>Gammaproteobacteria</taxon>
        <taxon>Aeromonadales</taxon>
        <taxon>Aeromonadaceae</taxon>
        <taxon>Oceanisphaera</taxon>
    </lineage>
</organism>
<accession>A0ABP7DGI2</accession>
<protein>
    <recommendedName>
        <fullName evidence="1">Flagellar motor switch protein FliN-like C-terminal domain-containing protein</fullName>
    </recommendedName>
</protein>
<dbReference type="Proteomes" id="UP001501479">
    <property type="component" value="Unassembled WGS sequence"/>
</dbReference>
<evidence type="ECO:0000259" key="1">
    <source>
        <dbReference type="Pfam" id="PF01052"/>
    </source>
</evidence>
<gene>
    <name evidence="2" type="ORF">GCM10022421_07000</name>
</gene>
<name>A0ABP7DGI2_9GAMM</name>
<evidence type="ECO:0000313" key="2">
    <source>
        <dbReference type="EMBL" id="GAA3702961.1"/>
    </source>
</evidence>
<evidence type="ECO:0000313" key="3">
    <source>
        <dbReference type="Proteomes" id="UP001501479"/>
    </source>
</evidence>